<dbReference type="Pfam" id="PF12864">
    <property type="entry name" value="DUF3822"/>
    <property type="match status" value="1"/>
</dbReference>
<organism evidence="1 2">
    <name type="scientific">Flavobacterium croceum DSM 17960</name>
    <dbReference type="NCBI Taxonomy" id="1121886"/>
    <lineage>
        <taxon>Bacteria</taxon>
        <taxon>Pseudomonadati</taxon>
        <taxon>Bacteroidota</taxon>
        <taxon>Flavobacteriia</taxon>
        <taxon>Flavobacteriales</taxon>
        <taxon>Flavobacteriaceae</taxon>
        <taxon>Flavobacterium</taxon>
    </lineage>
</organism>
<dbReference type="OrthoDB" id="658622at2"/>
<sequence length="267" mass="31944">MQNITQKTYRRLSLLVSLRGLSFCCFDTISSKPIFYKELKIKPIHPNQPLENILEEVFNENPELHSKYDEVTVLHHNSLNTFVPISLFDEDFLGSYLQYNTKVFETDFFTFDEMPMYDMNNVYIPYVHVNNFFIDKYGSFEYKHASTILVDRLLKFSKNRFDKTMFVHVQEKHLDIVVVENQKVILYNTFEYKTPEDFIYFILFTAEQLQLNPEEFDLEFLGKIKETDATYAITYKYVRNVTFMEVPTLNYALGEEEHREHYILLHS</sequence>
<dbReference type="EMBL" id="PQNY01000009">
    <property type="protein sequence ID" value="POS01571.1"/>
    <property type="molecule type" value="Genomic_DNA"/>
</dbReference>
<keyword evidence="2" id="KW-1185">Reference proteome</keyword>
<evidence type="ECO:0000313" key="2">
    <source>
        <dbReference type="Proteomes" id="UP000237056"/>
    </source>
</evidence>
<dbReference type="InterPro" id="IPR024213">
    <property type="entry name" value="DUF3822"/>
</dbReference>
<dbReference type="CDD" id="cd24013">
    <property type="entry name" value="ASKHA_ATPase_BT3980-like"/>
    <property type="match status" value="1"/>
</dbReference>
<evidence type="ECO:0000313" key="1">
    <source>
        <dbReference type="EMBL" id="POS01571.1"/>
    </source>
</evidence>
<accession>A0A2S4N7D5</accession>
<proteinExistence type="predicted"/>
<dbReference type="Proteomes" id="UP000237056">
    <property type="component" value="Unassembled WGS sequence"/>
</dbReference>
<gene>
    <name evidence="1" type="ORF">Q361_10929</name>
</gene>
<reference evidence="1 2" key="1">
    <citation type="submission" date="2018-01" db="EMBL/GenBank/DDBJ databases">
        <title>Genomic Encyclopedia of Type Strains, Phase I: the one thousand microbial genomes (KMG-I) project.</title>
        <authorList>
            <person name="Goeker M."/>
        </authorList>
    </citation>
    <scope>NUCLEOTIDE SEQUENCE [LARGE SCALE GENOMIC DNA]</scope>
    <source>
        <strain evidence="1 2">DSM 17960</strain>
    </source>
</reference>
<protein>
    <submittedName>
        <fullName evidence="1">Uncharacterized protein DUF3822</fullName>
    </submittedName>
</protein>
<dbReference type="Gene3D" id="3.30.420.260">
    <property type="match status" value="1"/>
</dbReference>
<comment type="caution">
    <text evidence="1">The sequence shown here is derived from an EMBL/GenBank/DDBJ whole genome shotgun (WGS) entry which is preliminary data.</text>
</comment>
<name>A0A2S4N7D5_9FLAO</name>
<dbReference type="AlphaFoldDB" id="A0A2S4N7D5"/>
<dbReference type="Gene3D" id="3.30.420.250">
    <property type="match status" value="1"/>
</dbReference>
<dbReference type="RefSeq" id="WP_103726170.1">
    <property type="nucleotide sequence ID" value="NZ_PQNY01000009.1"/>
</dbReference>